<organism evidence="1 2">
    <name type="scientific">Paenibacillus riograndensis SBR5</name>
    <dbReference type="NCBI Taxonomy" id="1073571"/>
    <lineage>
        <taxon>Bacteria</taxon>
        <taxon>Bacillati</taxon>
        <taxon>Bacillota</taxon>
        <taxon>Bacilli</taxon>
        <taxon>Bacillales</taxon>
        <taxon>Paenibacillaceae</taxon>
        <taxon>Paenibacillus</taxon>
        <taxon>Paenibacillus sonchi group</taxon>
    </lineage>
</organism>
<dbReference type="KEGG" id="pri:PRIO_5454"/>
<dbReference type="CDD" id="cd03801">
    <property type="entry name" value="GT4_PimA-like"/>
    <property type="match status" value="1"/>
</dbReference>
<keyword evidence="1" id="KW-0808">Transferase</keyword>
<dbReference type="Proteomes" id="UP000033163">
    <property type="component" value="Chromosome I"/>
</dbReference>
<dbReference type="PANTHER" id="PTHR12526">
    <property type="entry name" value="GLYCOSYLTRANSFERASE"/>
    <property type="match status" value="1"/>
</dbReference>
<name>A0A0E3WIY4_9BACL</name>
<dbReference type="Gene3D" id="3.40.50.2000">
    <property type="entry name" value="Glycogen Phosphorylase B"/>
    <property type="match status" value="2"/>
</dbReference>
<proteinExistence type="predicted"/>
<gene>
    <name evidence="1" type="ORF">PRIO_5454</name>
</gene>
<evidence type="ECO:0000313" key="1">
    <source>
        <dbReference type="EMBL" id="CQR57843.1"/>
    </source>
</evidence>
<evidence type="ECO:0000313" key="2">
    <source>
        <dbReference type="Proteomes" id="UP000033163"/>
    </source>
</evidence>
<dbReference type="SUPFAM" id="SSF53756">
    <property type="entry name" value="UDP-Glycosyltransferase/glycogen phosphorylase"/>
    <property type="match status" value="1"/>
</dbReference>
<dbReference type="HOGENOM" id="CLU_703313_0_0_9"/>
<reference evidence="2" key="1">
    <citation type="submission" date="2015-03" db="EMBL/GenBank/DDBJ databases">
        <authorList>
            <person name="Wibberg D."/>
        </authorList>
    </citation>
    <scope>NUCLEOTIDE SEQUENCE [LARGE SCALE GENOMIC DNA]</scope>
</reference>
<dbReference type="GO" id="GO:0016740">
    <property type="term" value="F:transferase activity"/>
    <property type="evidence" value="ECO:0007669"/>
    <property type="project" value="UniProtKB-KW"/>
</dbReference>
<dbReference type="AlphaFoldDB" id="A0A0E3WIY4"/>
<dbReference type="EMBL" id="LN831776">
    <property type="protein sequence ID" value="CQR57843.1"/>
    <property type="molecule type" value="Genomic_DNA"/>
</dbReference>
<dbReference type="STRING" id="483937.AMQ84_03560"/>
<protein>
    <submittedName>
        <fullName evidence="1">Group 1 glycosyl transferase</fullName>
    </submittedName>
</protein>
<sequence length="400" mass="45893">MKGECIVNYIVYSGELDIRKGGPAGYIANLQKGLNNIQEDKIRIISKKNLGNVISGKSRFDFLRSIIGKSDFMVEMLSMKKFVHNRDSSIANELNLIEFTENDVVHVHSVLDYLILKKYNIRANVILTPHTPESISEELVEAAKFKFRNTRLTLEKYKRKIKLIEEMAFEECDHFIFPSKESMEIFSTFIEGFNKKMENKNIYFNLTSCDKLTYNLNKNEFKEQFNITEDKFIISYVGRHNRIKGYDLFVEMAKKVYEIDENIIFIVGGTGEIESDSSNIIDIGWTNDPGSIINTSDIFVLPNRNTYFDLILLEVLSIGTPVVASNTGGNKTVNSMTNGVALFENGNVEELVSIVLELKCKKDVLIQMKEDNLNCYQNNFTLNHFASRYNDILSKINEFN</sequence>
<dbReference type="PATRIC" id="fig|1073571.4.peg.5845"/>
<dbReference type="Pfam" id="PF13692">
    <property type="entry name" value="Glyco_trans_1_4"/>
    <property type="match status" value="1"/>
</dbReference>
<accession>A0A0E3WIY4</accession>